<dbReference type="PRINTS" id="PR00421">
    <property type="entry name" value="THIOREDOXIN"/>
</dbReference>
<keyword evidence="2 5" id="KW-0732">Signal</keyword>
<protein>
    <recommendedName>
        <fullName evidence="6">Thioredoxin domain-containing protein</fullName>
    </recommendedName>
</protein>
<dbReference type="InterPro" id="IPR013766">
    <property type="entry name" value="Thioredoxin_domain"/>
</dbReference>
<dbReference type="InterPro" id="IPR036249">
    <property type="entry name" value="Thioredoxin-like_sf"/>
</dbReference>
<dbReference type="Gene3D" id="3.40.30.10">
    <property type="entry name" value="Glutaredoxin"/>
    <property type="match status" value="1"/>
</dbReference>
<reference evidence="7" key="1">
    <citation type="journal article" date="2012" name="Proc. Natl. Acad. Sci. U.S.A.">
        <title>Antigenic diversity is generated by distinct evolutionary mechanisms in African trypanosome species.</title>
        <authorList>
            <person name="Jackson A.P."/>
            <person name="Berry A."/>
            <person name="Aslett M."/>
            <person name="Allison H.C."/>
            <person name="Burton P."/>
            <person name="Vavrova-Anderson J."/>
            <person name="Brown R."/>
            <person name="Browne H."/>
            <person name="Corton N."/>
            <person name="Hauser H."/>
            <person name="Gamble J."/>
            <person name="Gilderthorp R."/>
            <person name="Marcello L."/>
            <person name="McQuillan J."/>
            <person name="Otto T.D."/>
            <person name="Quail M.A."/>
            <person name="Sanders M.J."/>
            <person name="van Tonder A."/>
            <person name="Ginger M.L."/>
            <person name="Field M.C."/>
            <person name="Barry J.D."/>
            <person name="Hertz-Fowler C."/>
            <person name="Berriman M."/>
        </authorList>
    </citation>
    <scope>NUCLEOTIDE SEQUENCE</scope>
    <source>
        <strain evidence="7">IL3000</strain>
    </source>
</reference>
<dbReference type="PROSITE" id="PS51352">
    <property type="entry name" value="THIOREDOXIN_2"/>
    <property type="match status" value="1"/>
</dbReference>
<comment type="similarity">
    <text evidence="1 4">Belongs to the protein disulfide isomerase family.</text>
</comment>
<dbReference type="GO" id="GO:0005783">
    <property type="term" value="C:endoplasmic reticulum"/>
    <property type="evidence" value="ECO:0007669"/>
    <property type="project" value="TreeGrafter"/>
</dbReference>
<evidence type="ECO:0000256" key="2">
    <source>
        <dbReference type="ARBA" id="ARBA00022729"/>
    </source>
</evidence>
<proteinExistence type="inferred from homology"/>
<dbReference type="GO" id="GO:0006457">
    <property type="term" value="P:protein folding"/>
    <property type="evidence" value="ECO:0007669"/>
    <property type="project" value="TreeGrafter"/>
</dbReference>
<keyword evidence="3" id="KW-0677">Repeat</keyword>
<dbReference type="CDD" id="cd02998">
    <property type="entry name" value="PDI_a_ERp38"/>
    <property type="match status" value="1"/>
</dbReference>
<dbReference type="PANTHER" id="PTHR45672:SF16">
    <property type="entry name" value="DISULFIDE ISOMERASE, PUTATIVE-RELATED"/>
    <property type="match status" value="1"/>
</dbReference>
<dbReference type="GO" id="GO:0003756">
    <property type="term" value="F:protein disulfide isomerase activity"/>
    <property type="evidence" value="ECO:0007669"/>
    <property type="project" value="InterPro"/>
</dbReference>
<name>G0UQK2_TRYCI</name>
<dbReference type="PANTHER" id="PTHR45672">
    <property type="entry name" value="PROTEIN DISULFIDE-ISOMERASE C17H9.14C-RELATED"/>
    <property type="match status" value="1"/>
</dbReference>
<evidence type="ECO:0000259" key="6">
    <source>
        <dbReference type="PROSITE" id="PS51352"/>
    </source>
</evidence>
<gene>
    <name evidence="7" type="ORF">TCIL3000_7_4770</name>
</gene>
<accession>G0UQK2</accession>
<feature type="signal peptide" evidence="5">
    <location>
        <begin position="1"/>
        <end position="22"/>
    </location>
</feature>
<feature type="domain" description="Thioredoxin" evidence="6">
    <location>
        <begin position="10"/>
        <end position="140"/>
    </location>
</feature>
<organism evidence="7">
    <name type="scientific">Trypanosoma congolense (strain IL3000)</name>
    <dbReference type="NCBI Taxonomy" id="1068625"/>
    <lineage>
        <taxon>Eukaryota</taxon>
        <taxon>Discoba</taxon>
        <taxon>Euglenozoa</taxon>
        <taxon>Kinetoplastea</taxon>
        <taxon>Metakinetoplastina</taxon>
        <taxon>Trypanosomatida</taxon>
        <taxon>Trypanosomatidae</taxon>
        <taxon>Trypanosoma</taxon>
        <taxon>Nannomonas</taxon>
    </lineage>
</organism>
<dbReference type="AlphaFoldDB" id="G0UQK2"/>
<feature type="chain" id="PRO_5003410107" description="Thioredoxin domain-containing protein" evidence="5">
    <location>
        <begin position="23"/>
        <end position="140"/>
    </location>
</feature>
<evidence type="ECO:0000256" key="3">
    <source>
        <dbReference type="ARBA" id="ARBA00022737"/>
    </source>
</evidence>
<sequence length="140" mass="15615">MGISRLALLLATASVLVSFVYASSDSGKAGESAVLELNPENFDKETLNPEKHVFVMFYAPWCGHCKRLKPKWEELARGMSSETSVVIARLDADKHNAIAKRLEVRGYPTLVLFAKGKKEGVRYEGSRDVEALKEFIKSHM</sequence>
<evidence type="ECO:0000256" key="1">
    <source>
        <dbReference type="ARBA" id="ARBA00006347"/>
    </source>
</evidence>
<dbReference type="VEuPathDB" id="TriTrypDB:TcIL3000_7_4770"/>
<dbReference type="Pfam" id="PF00085">
    <property type="entry name" value="Thioredoxin"/>
    <property type="match status" value="1"/>
</dbReference>
<evidence type="ECO:0000256" key="5">
    <source>
        <dbReference type="SAM" id="SignalP"/>
    </source>
</evidence>
<dbReference type="InterPro" id="IPR005788">
    <property type="entry name" value="PDI_thioredoxin-like_dom"/>
</dbReference>
<dbReference type="EMBL" id="HE575320">
    <property type="protein sequence ID" value="CCC91663.1"/>
    <property type="molecule type" value="Genomic_DNA"/>
</dbReference>
<dbReference type="SUPFAM" id="SSF52833">
    <property type="entry name" value="Thioredoxin-like"/>
    <property type="match status" value="1"/>
</dbReference>
<dbReference type="PROSITE" id="PS00194">
    <property type="entry name" value="THIOREDOXIN_1"/>
    <property type="match status" value="1"/>
</dbReference>
<dbReference type="InterPro" id="IPR017937">
    <property type="entry name" value="Thioredoxin_CS"/>
</dbReference>
<evidence type="ECO:0000256" key="4">
    <source>
        <dbReference type="RuleBase" id="RU004208"/>
    </source>
</evidence>
<dbReference type="InterPro" id="IPR051063">
    <property type="entry name" value="PDI"/>
</dbReference>
<evidence type="ECO:0000313" key="7">
    <source>
        <dbReference type="EMBL" id="CCC91663.1"/>
    </source>
</evidence>
<dbReference type="NCBIfam" id="TIGR01126">
    <property type="entry name" value="pdi_dom"/>
    <property type="match status" value="1"/>
</dbReference>